<reference evidence="3 4" key="1">
    <citation type="submission" date="2024-01" db="EMBL/GenBank/DDBJ databases">
        <title>The genomes of 5 underutilized Papilionoideae crops provide insights into root nodulation and disease resistanc.</title>
        <authorList>
            <person name="Yuan L."/>
        </authorList>
    </citation>
    <scope>NUCLEOTIDE SEQUENCE [LARGE SCALE GENOMIC DNA]</scope>
    <source>
        <strain evidence="3">ZHUSHIDOU_FW_LH</strain>
        <tissue evidence="3">Leaf</tissue>
    </source>
</reference>
<comment type="caution">
    <text evidence="3">The sequence shown here is derived from an EMBL/GenBank/DDBJ whole genome shotgun (WGS) entry which is preliminary data.</text>
</comment>
<evidence type="ECO:0008006" key="5">
    <source>
        <dbReference type="Google" id="ProtNLM"/>
    </source>
</evidence>
<feature type="region of interest" description="Disordered" evidence="1">
    <location>
        <begin position="34"/>
        <end position="87"/>
    </location>
</feature>
<dbReference type="EMBL" id="JAYWIO010000008">
    <property type="protein sequence ID" value="KAK7243265.1"/>
    <property type="molecule type" value="Genomic_DNA"/>
</dbReference>
<sequence length="117" mass="13058">MLPNTVALFCIAWSIVHSCSYSLSLSLPHILTLPHRHHTQPRETRIESQPPSRPLSPTRPRLGPPPLGATQRARGGGSHGVRPRPRLCPTISTRRLSLLLHPPQFTATTTPPRRCRF</sequence>
<keyword evidence="4" id="KW-1185">Reference proteome</keyword>
<dbReference type="AlphaFoldDB" id="A0AAN9E402"/>
<proteinExistence type="predicted"/>
<accession>A0AAN9E402</accession>
<keyword evidence="2" id="KW-0732">Signal</keyword>
<evidence type="ECO:0000256" key="2">
    <source>
        <dbReference type="SAM" id="SignalP"/>
    </source>
</evidence>
<evidence type="ECO:0000256" key="1">
    <source>
        <dbReference type="SAM" id="MobiDB-lite"/>
    </source>
</evidence>
<feature type="signal peptide" evidence="2">
    <location>
        <begin position="1"/>
        <end position="18"/>
    </location>
</feature>
<gene>
    <name evidence="3" type="ORF">RIF29_38057</name>
</gene>
<organism evidence="3 4">
    <name type="scientific">Crotalaria pallida</name>
    <name type="common">Smooth rattlebox</name>
    <name type="synonym">Crotalaria striata</name>
    <dbReference type="NCBI Taxonomy" id="3830"/>
    <lineage>
        <taxon>Eukaryota</taxon>
        <taxon>Viridiplantae</taxon>
        <taxon>Streptophyta</taxon>
        <taxon>Embryophyta</taxon>
        <taxon>Tracheophyta</taxon>
        <taxon>Spermatophyta</taxon>
        <taxon>Magnoliopsida</taxon>
        <taxon>eudicotyledons</taxon>
        <taxon>Gunneridae</taxon>
        <taxon>Pentapetalae</taxon>
        <taxon>rosids</taxon>
        <taxon>fabids</taxon>
        <taxon>Fabales</taxon>
        <taxon>Fabaceae</taxon>
        <taxon>Papilionoideae</taxon>
        <taxon>50 kb inversion clade</taxon>
        <taxon>genistoids sensu lato</taxon>
        <taxon>core genistoids</taxon>
        <taxon>Crotalarieae</taxon>
        <taxon>Crotalaria</taxon>
    </lineage>
</organism>
<evidence type="ECO:0000313" key="4">
    <source>
        <dbReference type="Proteomes" id="UP001372338"/>
    </source>
</evidence>
<evidence type="ECO:0000313" key="3">
    <source>
        <dbReference type="EMBL" id="KAK7243265.1"/>
    </source>
</evidence>
<name>A0AAN9E402_CROPI</name>
<feature type="chain" id="PRO_5043048700" description="Secreted protein" evidence="2">
    <location>
        <begin position="19"/>
        <end position="117"/>
    </location>
</feature>
<protein>
    <recommendedName>
        <fullName evidence="5">Secreted protein</fullName>
    </recommendedName>
</protein>
<dbReference type="Proteomes" id="UP001372338">
    <property type="component" value="Unassembled WGS sequence"/>
</dbReference>